<accession>A0ABX7NKD6</accession>
<dbReference type="Proteomes" id="UP000662747">
    <property type="component" value="Chromosome"/>
</dbReference>
<organism evidence="1 2">
    <name type="scientific">Pyxidicoccus parkwayensis</name>
    <dbReference type="NCBI Taxonomy" id="2813578"/>
    <lineage>
        <taxon>Bacteria</taxon>
        <taxon>Pseudomonadati</taxon>
        <taxon>Myxococcota</taxon>
        <taxon>Myxococcia</taxon>
        <taxon>Myxococcales</taxon>
        <taxon>Cystobacterineae</taxon>
        <taxon>Myxococcaceae</taxon>
        <taxon>Pyxidicoccus</taxon>
    </lineage>
</organism>
<protein>
    <submittedName>
        <fullName evidence="1">Uncharacterized protein</fullName>
    </submittedName>
</protein>
<keyword evidence="2" id="KW-1185">Reference proteome</keyword>
<sequence length="68" mass="7587">MANGDALGLDVMDATLSEKRSKPRPAKWPRAALRDLLESVEYYGEPEGWPPGLYEQLQFAALSEPKPQ</sequence>
<evidence type="ECO:0000313" key="2">
    <source>
        <dbReference type="Proteomes" id="UP000662747"/>
    </source>
</evidence>
<reference evidence="1 2" key="1">
    <citation type="submission" date="2021-02" db="EMBL/GenBank/DDBJ databases">
        <title>De Novo genome assembly of isolated myxobacteria.</title>
        <authorList>
            <person name="Stevens D.C."/>
        </authorList>
    </citation>
    <scope>NUCLEOTIDE SEQUENCE [LARGE SCALE GENOMIC DNA]</scope>
    <source>
        <strain evidence="2">SCPEA02</strain>
    </source>
</reference>
<gene>
    <name evidence="1" type="ORF">JY651_28565</name>
</gene>
<proteinExistence type="predicted"/>
<dbReference type="EMBL" id="CP071090">
    <property type="protein sequence ID" value="QSQ19286.1"/>
    <property type="molecule type" value="Genomic_DNA"/>
</dbReference>
<evidence type="ECO:0000313" key="1">
    <source>
        <dbReference type="EMBL" id="QSQ19286.1"/>
    </source>
</evidence>
<name>A0ABX7NKD6_9BACT</name>
<dbReference type="RefSeq" id="WP_206720873.1">
    <property type="nucleotide sequence ID" value="NZ_CP071090.1"/>
</dbReference>